<evidence type="ECO:0000313" key="2">
    <source>
        <dbReference type="EMBL" id="KZP28231.1"/>
    </source>
</evidence>
<feature type="region of interest" description="Disordered" evidence="1">
    <location>
        <begin position="30"/>
        <end position="57"/>
    </location>
</feature>
<reference evidence="2 3" key="1">
    <citation type="journal article" date="2016" name="Mol. Biol. Evol.">
        <title>Comparative Genomics of Early-Diverging Mushroom-Forming Fungi Provides Insights into the Origins of Lignocellulose Decay Capabilities.</title>
        <authorList>
            <person name="Nagy L.G."/>
            <person name="Riley R."/>
            <person name="Tritt A."/>
            <person name="Adam C."/>
            <person name="Daum C."/>
            <person name="Floudas D."/>
            <person name="Sun H."/>
            <person name="Yadav J.S."/>
            <person name="Pangilinan J."/>
            <person name="Larsson K.H."/>
            <person name="Matsuura K."/>
            <person name="Barry K."/>
            <person name="Labutti K."/>
            <person name="Kuo R."/>
            <person name="Ohm R.A."/>
            <person name="Bhattacharya S.S."/>
            <person name="Shirouzu T."/>
            <person name="Yoshinaga Y."/>
            <person name="Martin F.M."/>
            <person name="Grigoriev I.V."/>
            <person name="Hibbett D.S."/>
        </authorList>
    </citation>
    <scope>NUCLEOTIDE SEQUENCE [LARGE SCALE GENOMIC DNA]</scope>
    <source>
        <strain evidence="2 3">CBS 109695</strain>
    </source>
</reference>
<organism evidence="2 3">
    <name type="scientific">Athelia psychrophila</name>
    <dbReference type="NCBI Taxonomy" id="1759441"/>
    <lineage>
        <taxon>Eukaryota</taxon>
        <taxon>Fungi</taxon>
        <taxon>Dikarya</taxon>
        <taxon>Basidiomycota</taxon>
        <taxon>Agaricomycotina</taxon>
        <taxon>Agaricomycetes</taxon>
        <taxon>Agaricomycetidae</taxon>
        <taxon>Atheliales</taxon>
        <taxon>Atheliaceae</taxon>
        <taxon>Athelia</taxon>
    </lineage>
</organism>
<keyword evidence="3" id="KW-1185">Reference proteome</keyword>
<gene>
    <name evidence="2" type="ORF">FIBSPDRAFT_885827</name>
</gene>
<sequence>MYTIAAFKSAGDFPQGFDWPFADGFNADSSSNLPSRDAAHPERPSSKFNLEGGSTPEFIPSAKGKDVWEKLRRRVALVWLCTSHCRVVSGSVGDMYYCEGGRKESKKGRASLNRMVHKAVRTWRLSDSTRKIHTGDGRRRDVPGEQDRE</sequence>
<dbReference type="AlphaFoldDB" id="A0A166RG10"/>
<dbReference type="Proteomes" id="UP000076532">
    <property type="component" value="Unassembled WGS sequence"/>
</dbReference>
<protein>
    <submittedName>
        <fullName evidence="2">Uncharacterized protein</fullName>
    </submittedName>
</protein>
<evidence type="ECO:0000256" key="1">
    <source>
        <dbReference type="SAM" id="MobiDB-lite"/>
    </source>
</evidence>
<name>A0A166RG10_9AGAM</name>
<feature type="region of interest" description="Disordered" evidence="1">
    <location>
        <begin position="127"/>
        <end position="149"/>
    </location>
</feature>
<accession>A0A166RG10</accession>
<proteinExistence type="predicted"/>
<dbReference type="EMBL" id="KV417504">
    <property type="protein sequence ID" value="KZP28231.1"/>
    <property type="molecule type" value="Genomic_DNA"/>
</dbReference>
<evidence type="ECO:0000313" key="3">
    <source>
        <dbReference type="Proteomes" id="UP000076532"/>
    </source>
</evidence>